<dbReference type="InterPro" id="IPR026893">
    <property type="entry name" value="Tyr/Ser_Pase_IphP-type"/>
</dbReference>
<protein>
    <submittedName>
        <fullName evidence="1">Tyrosine/serine protein phosphatase</fullName>
    </submittedName>
</protein>
<proteinExistence type="predicted"/>
<keyword evidence="2" id="KW-1185">Reference proteome</keyword>
<dbReference type="InterPro" id="IPR016130">
    <property type="entry name" value="Tyr_Pase_AS"/>
</dbReference>
<dbReference type="InterPro" id="IPR029021">
    <property type="entry name" value="Prot-tyrosine_phosphatase-like"/>
</dbReference>
<dbReference type="Pfam" id="PF13350">
    <property type="entry name" value="Y_phosphatase3"/>
    <property type="match status" value="1"/>
</dbReference>
<evidence type="ECO:0000313" key="1">
    <source>
        <dbReference type="EMBL" id="KAH7318744.1"/>
    </source>
</evidence>
<evidence type="ECO:0000313" key="2">
    <source>
        <dbReference type="Proteomes" id="UP000813444"/>
    </source>
</evidence>
<dbReference type="GO" id="GO:0004721">
    <property type="term" value="F:phosphoprotein phosphatase activity"/>
    <property type="evidence" value="ECO:0007669"/>
    <property type="project" value="InterPro"/>
</dbReference>
<dbReference type="EMBL" id="JAGPNK010000007">
    <property type="protein sequence ID" value="KAH7318744.1"/>
    <property type="molecule type" value="Genomic_DNA"/>
</dbReference>
<accession>A0A8K0WR23</accession>
<dbReference type="PANTHER" id="PTHR31126">
    <property type="entry name" value="TYROSINE-PROTEIN PHOSPHATASE"/>
    <property type="match status" value="1"/>
</dbReference>
<dbReference type="SUPFAM" id="SSF52799">
    <property type="entry name" value="(Phosphotyrosine protein) phosphatases II"/>
    <property type="match status" value="1"/>
</dbReference>
<reference evidence="1" key="1">
    <citation type="journal article" date="2021" name="Nat. Commun.">
        <title>Genetic determinants of endophytism in the Arabidopsis root mycobiome.</title>
        <authorList>
            <person name="Mesny F."/>
            <person name="Miyauchi S."/>
            <person name="Thiergart T."/>
            <person name="Pickel B."/>
            <person name="Atanasova L."/>
            <person name="Karlsson M."/>
            <person name="Huettel B."/>
            <person name="Barry K.W."/>
            <person name="Haridas S."/>
            <person name="Chen C."/>
            <person name="Bauer D."/>
            <person name="Andreopoulos W."/>
            <person name="Pangilinan J."/>
            <person name="LaButti K."/>
            <person name="Riley R."/>
            <person name="Lipzen A."/>
            <person name="Clum A."/>
            <person name="Drula E."/>
            <person name="Henrissat B."/>
            <person name="Kohler A."/>
            <person name="Grigoriev I.V."/>
            <person name="Martin F.M."/>
            <person name="Hacquard S."/>
        </authorList>
    </citation>
    <scope>NUCLEOTIDE SEQUENCE</scope>
    <source>
        <strain evidence="1">MPI-CAGE-CH-0235</strain>
    </source>
</reference>
<dbReference type="AlphaFoldDB" id="A0A8K0WR23"/>
<dbReference type="Proteomes" id="UP000813444">
    <property type="component" value="Unassembled WGS sequence"/>
</dbReference>
<dbReference type="OrthoDB" id="9988524at2759"/>
<gene>
    <name evidence="1" type="ORF">B0I35DRAFT_409584</name>
</gene>
<dbReference type="Gene3D" id="3.90.190.10">
    <property type="entry name" value="Protein tyrosine phosphatase superfamily"/>
    <property type="match status" value="1"/>
</dbReference>
<organism evidence="1 2">
    <name type="scientific">Stachybotrys elegans</name>
    <dbReference type="NCBI Taxonomy" id="80388"/>
    <lineage>
        <taxon>Eukaryota</taxon>
        <taxon>Fungi</taxon>
        <taxon>Dikarya</taxon>
        <taxon>Ascomycota</taxon>
        <taxon>Pezizomycotina</taxon>
        <taxon>Sordariomycetes</taxon>
        <taxon>Hypocreomycetidae</taxon>
        <taxon>Hypocreales</taxon>
        <taxon>Stachybotryaceae</taxon>
        <taxon>Stachybotrys</taxon>
    </lineage>
</organism>
<dbReference type="PROSITE" id="PS00383">
    <property type="entry name" value="TYR_PHOSPHATASE_1"/>
    <property type="match status" value="1"/>
</dbReference>
<sequence length="282" mass="32085">MAEPQLEAVINFRDVGKTVNQFLGQRRLREGVFYRSALPDQATLRDRKAIASELGIKTIVDLRSDTEKLEEAERFQVSLQERRESYPLRMPGLAYHDIKVLGRAFESNLTRYLSWWSFFKVMFLLLIGNRVTAVSLVAREVMSPRGLVRMGLDAIDHSGPEICQTLRLYTDAGALPSLVHCTQGKDRTGLICCLVLMILDVPISAIEYDYRLTDAGPASDRELRAAQARHVGLSEDWAYTDKEMISRTEKHLNTVHGGLNAYLDRNGFGHEDRQRIREALLY</sequence>
<name>A0A8K0WR23_9HYPO</name>
<dbReference type="PANTHER" id="PTHR31126:SF1">
    <property type="entry name" value="TYROSINE SPECIFIC PROTEIN PHOSPHATASES DOMAIN-CONTAINING PROTEIN"/>
    <property type="match status" value="1"/>
</dbReference>
<comment type="caution">
    <text evidence="1">The sequence shown here is derived from an EMBL/GenBank/DDBJ whole genome shotgun (WGS) entry which is preliminary data.</text>
</comment>